<name>A0A0B7MII6_9FIRM</name>
<sequence>MSKKYHFTLGVPTHIKWVREEIDKHREEIDSPLGFRQVGDSVVYVHSQLYHWPGSRRRLYLHLYFDPNKQADDRVKFDLYIAQLMDELKNEKHVEDHEPHYTQFFHCKKTPKRGLQVEMDWEAITAARNEYVGYQAILSTRIKDTLQALQIYREKDVVEKCFSDLKNQLDMKRLRVHRSPMMKGRLFIQFIAMIILSQPKYETSYESKKSLPHTQQDVF</sequence>
<evidence type="ECO:0000313" key="1">
    <source>
        <dbReference type="EMBL" id="CEO89850.1"/>
    </source>
</evidence>
<proteinExistence type="predicted"/>
<dbReference type="OrthoDB" id="2157903at2"/>
<keyword evidence="2" id="KW-1185">Reference proteome</keyword>
<dbReference type="EMBL" id="CDRZ01000260">
    <property type="protein sequence ID" value="CEO89850.1"/>
    <property type="molecule type" value="Genomic_DNA"/>
</dbReference>
<dbReference type="AlphaFoldDB" id="A0A0B7MII6"/>
<organism evidence="1 2">
    <name type="scientific">Syntrophaceticus schinkii</name>
    <dbReference type="NCBI Taxonomy" id="499207"/>
    <lineage>
        <taxon>Bacteria</taxon>
        <taxon>Bacillati</taxon>
        <taxon>Bacillota</taxon>
        <taxon>Clostridia</taxon>
        <taxon>Thermoanaerobacterales</taxon>
        <taxon>Thermoanaerobacterales Family III. Incertae Sedis</taxon>
        <taxon>Syntrophaceticus</taxon>
    </lineage>
</organism>
<dbReference type="Proteomes" id="UP000046155">
    <property type="component" value="Unassembled WGS sequence"/>
</dbReference>
<dbReference type="RefSeq" id="WP_044665715.1">
    <property type="nucleotide sequence ID" value="NZ_CDRZ01000260.1"/>
</dbReference>
<accession>A0A0B7MII6</accession>
<protein>
    <submittedName>
        <fullName evidence="1">Transposase</fullName>
    </submittedName>
</protein>
<reference evidence="2" key="1">
    <citation type="submission" date="2015-01" db="EMBL/GenBank/DDBJ databases">
        <authorList>
            <person name="Manzoor Shahid"/>
            <person name="Zubair Saima"/>
        </authorList>
    </citation>
    <scope>NUCLEOTIDE SEQUENCE [LARGE SCALE GENOMIC DNA]</scope>
    <source>
        <strain evidence="2">Sp3</strain>
    </source>
</reference>
<gene>
    <name evidence="1" type="ORF">SSCH_610019</name>
</gene>
<evidence type="ECO:0000313" key="2">
    <source>
        <dbReference type="Proteomes" id="UP000046155"/>
    </source>
</evidence>